<protein>
    <submittedName>
        <fullName evidence="1">Unannotated protein</fullName>
    </submittedName>
</protein>
<proteinExistence type="predicted"/>
<evidence type="ECO:0000313" key="1">
    <source>
        <dbReference type="EMBL" id="CAB4341491.1"/>
    </source>
</evidence>
<dbReference type="AlphaFoldDB" id="A0A6J5ZFV9"/>
<dbReference type="EMBL" id="CAESAM010000078">
    <property type="protein sequence ID" value="CAB4341491.1"/>
    <property type="molecule type" value="Genomic_DNA"/>
</dbReference>
<gene>
    <name evidence="1" type="ORF">UFOPK4171_00790</name>
</gene>
<sequence>MTKRPVGLIKTRTFFVSIFKFSRSGSITNFLISGANFFSRSISAACCEEITTVLSATALSPWYSIVTCVFPSGRK</sequence>
<organism evidence="1">
    <name type="scientific">freshwater metagenome</name>
    <dbReference type="NCBI Taxonomy" id="449393"/>
    <lineage>
        <taxon>unclassified sequences</taxon>
        <taxon>metagenomes</taxon>
        <taxon>ecological metagenomes</taxon>
    </lineage>
</organism>
<name>A0A6J5ZFV9_9ZZZZ</name>
<accession>A0A6J5ZFV9</accession>
<reference evidence="1" key="1">
    <citation type="submission" date="2020-05" db="EMBL/GenBank/DDBJ databases">
        <authorList>
            <person name="Chiriac C."/>
            <person name="Salcher M."/>
            <person name="Ghai R."/>
            <person name="Kavagutti S V."/>
        </authorList>
    </citation>
    <scope>NUCLEOTIDE SEQUENCE</scope>
</reference>